<dbReference type="Proteomes" id="UP001147782">
    <property type="component" value="Unassembled WGS sequence"/>
</dbReference>
<organism evidence="6 7">
    <name type="scientific">Penicillium cataractarum</name>
    <dbReference type="NCBI Taxonomy" id="2100454"/>
    <lineage>
        <taxon>Eukaryota</taxon>
        <taxon>Fungi</taxon>
        <taxon>Dikarya</taxon>
        <taxon>Ascomycota</taxon>
        <taxon>Pezizomycotina</taxon>
        <taxon>Eurotiomycetes</taxon>
        <taxon>Eurotiomycetidae</taxon>
        <taxon>Eurotiales</taxon>
        <taxon>Aspergillaceae</taxon>
        <taxon>Penicillium</taxon>
    </lineage>
</organism>
<keyword evidence="4 5" id="KW-0472">Membrane</keyword>
<evidence type="ECO:0000256" key="4">
    <source>
        <dbReference type="ARBA" id="ARBA00023136"/>
    </source>
</evidence>
<evidence type="ECO:0000256" key="1">
    <source>
        <dbReference type="ARBA" id="ARBA00004141"/>
    </source>
</evidence>
<reference evidence="6" key="2">
    <citation type="journal article" date="2023" name="IMA Fungus">
        <title>Comparative genomic study of the Penicillium genus elucidates a diverse pangenome and 15 lateral gene transfer events.</title>
        <authorList>
            <person name="Petersen C."/>
            <person name="Sorensen T."/>
            <person name="Nielsen M.R."/>
            <person name="Sondergaard T.E."/>
            <person name="Sorensen J.L."/>
            <person name="Fitzpatrick D.A."/>
            <person name="Frisvad J.C."/>
            <person name="Nielsen K.L."/>
        </authorList>
    </citation>
    <scope>NUCLEOTIDE SEQUENCE</scope>
    <source>
        <strain evidence="6">IBT 29864</strain>
    </source>
</reference>
<dbReference type="PANTHER" id="PTHR23502:SF157">
    <property type="entry name" value="MAJOR FACILITATOR SUPERFAMILY (MFS) PROFILE DOMAIN-CONTAINING PROTEIN-RELATED"/>
    <property type="match status" value="1"/>
</dbReference>
<feature type="transmembrane region" description="Helical" evidence="5">
    <location>
        <begin position="73"/>
        <end position="93"/>
    </location>
</feature>
<dbReference type="PANTHER" id="PTHR23502">
    <property type="entry name" value="MAJOR FACILITATOR SUPERFAMILY"/>
    <property type="match status" value="1"/>
</dbReference>
<evidence type="ECO:0000313" key="6">
    <source>
        <dbReference type="EMBL" id="KAJ5390320.1"/>
    </source>
</evidence>
<dbReference type="RefSeq" id="XP_056561048.1">
    <property type="nucleotide sequence ID" value="XM_056694319.1"/>
</dbReference>
<sequence length="107" mass="11760">MGFSSTSSTLLFLGICVGLVLGLFTRVQDHRTILKHEQKGIPLEPEHKLLDFAIGAPMLVGGLWWFAWTIPPFIANAHWIVSTIALVFIGYAVNEFDSVLAGYLADS</sequence>
<proteinExistence type="predicted"/>
<comment type="subcellular location">
    <subcellularLocation>
        <location evidence="1">Membrane</location>
        <topology evidence="1">Multi-pass membrane protein</topology>
    </subcellularLocation>
</comment>
<dbReference type="AlphaFoldDB" id="A0A9X0B6W2"/>
<evidence type="ECO:0000256" key="3">
    <source>
        <dbReference type="ARBA" id="ARBA00022989"/>
    </source>
</evidence>
<keyword evidence="7" id="KW-1185">Reference proteome</keyword>
<reference evidence="6" key="1">
    <citation type="submission" date="2022-11" db="EMBL/GenBank/DDBJ databases">
        <authorList>
            <person name="Petersen C."/>
        </authorList>
    </citation>
    <scope>NUCLEOTIDE SEQUENCE</scope>
    <source>
        <strain evidence="6">IBT 29864</strain>
    </source>
</reference>
<evidence type="ECO:0000256" key="2">
    <source>
        <dbReference type="ARBA" id="ARBA00022692"/>
    </source>
</evidence>
<feature type="transmembrane region" description="Helical" evidence="5">
    <location>
        <begin position="6"/>
        <end position="28"/>
    </location>
</feature>
<keyword evidence="3 5" id="KW-1133">Transmembrane helix</keyword>
<keyword evidence="2 5" id="KW-0812">Transmembrane</keyword>
<comment type="caution">
    <text evidence="6">The sequence shown here is derived from an EMBL/GenBank/DDBJ whole genome shotgun (WGS) entry which is preliminary data.</text>
</comment>
<dbReference type="EMBL" id="JAPZBS010000001">
    <property type="protein sequence ID" value="KAJ5390320.1"/>
    <property type="molecule type" value="Genomic_DNA"/>
</dbReference>
<evidence type="ECO:0000313" key="7">
    <source>
        <dbReference type="Proteomes" id="UP001147782"/>
    </source>
</evidence>
<evidence type="ECO:0000256" key="5">
    <source>
        <dbReference type="SAM" id="Phobius"/>
    </source>
</evidence>
<dbReference type="GO" id="GO:0016020">
    <property type="term" value="C:membrane"/>
    <property type="evidence" value="ECO:0007669"/>
    <property type="project" value="UniProtKB-SubCell"/>
</dbReference>
<dbReference type="OrthoDB" id="5410178at2759"/>
<dbReference type="GO" id="GO:0022857">
    <property type="term" value="F:transmembrane transporter activity"/>
    <property type="evidence" value="ECO:0007669"/>
    <property type="project" value="TreeGrafter"/>
</dbReference>
<name>A0A9X0B6W2_9EURO</name>
<feature type="transmembrane region" description="Helical" evidence="5">
    <location>
        <begin position="49"/>
        <end position="67"/>
    </location>
</feature>
<accession>A0A9X0B6W2</accession>
<dbReference type="GeneID" id="81433496"/>
<gene>
    <name evidence="6" type="ORF">N7496_001388</name>
</gene>
<protein>
    <submittedName>
        <fullName evidence="6">Major facilitator superfamily domain general substrate transporter</fullName>
    </submittedName>
</protein>